<accession>A0A4R6U5Z6</accession>
<dbReference type="RefSeq" id="WP_133579509.1">
    <property type="nucleotide sequence ID" value="NZ_SNYJ01000003.1"/>
</dbReference>
<keyword evidence="1" id="KW-1133">Transmembrane helix</keyword>
<dbReference type="EMBL" id="SNYJ01000003">
    <property type="protein sequence ID" value="TDQ41651.1"/>
    <property type="molecule type" value="Genomic_DNA"/>
</dbReference>
<feature type="transmembrane region" description="Helical" evidence="1">
    <location>
        <begin position="32"/>
        <end position="54"/>
    </location>
</feature>
<proteinExistence type="predicted"/>
<comment type="caution">
    <text evidence="2">The sequence shown here is derived from an EMBL/GenBank/DDBJ whole genome shotgun (WGS) entry which is preliminary data.</text>
</comment>
<feature type="transmembrane region" description="Helical" evidence="1">
    <location>
        <begin position="6"/>
        <end position="25"/>
    </location>
</feature>
<keyword evidence="1" id="KW-0472">Membrane</keyword>
<dbReference type="Proteomes" id="UP000295632">
    <property type="component" value="Unassembled WGS sequence"/>
</dbReference>
<keyword evidence="1" id="KW-0812">Transmembrane</keyword>
<dbReference type="AlphaFoldDB" id="A0A4R6U5Z6"/>
<keyword evidence="3" id="KW-1185">Reference proteome</keyword>
<sequence>MAYLTSWAADIILFILLATIVDLLLPQNTFKTYAKVVLSLLLVSILLSPVFQLFKLDANDLLENTAFGESSYEKEIEQTIKNRKKEIHAAQSAYISEQVAVQMKSQAEEELKNDGFVVKDLDVVIEGASEDERHIAHVQLLLSHDDDAISIEPVVVSLTEAEESQEVSTEVTNGIAKRFRELWQLEPSELSVEIVERDGVS</sequence>
<reference evidence="2 3" key="1">
    <citation type="submission" date="2019-03" db="EMBL/GenBank/DDBJ databases">
        <title>Genomic Encyclopedia of Type Strains, Phase IV (KMG-IV): sequencing the most valuable type-strain genomes for metagenomic binning, comparative biology and taxonomic classification.</title>
        <authorList>
            <person name="Goeker M."/>
        </authorList>
    </citation>
    <scope>NUCLEOTIDE SEQUENCE [LARGE SCALE GENOMIC DNA]</scope>
    <source>
        <strain evidence="2 3">DSM 28697</strain>
    </source>
</reference>
<evidence type="ECO:0000313" key="3">
    <source>
        <dbReference type="Proteomes" id="UP000295632"/>
    </source>
</evidence>
<organism evidence="2 3">
    <name type="scientific">Aureibacillus halotolerans</name>
    <dbReference type="NCBI Taxonomy" id="1508390"/>
    <lineage>
        <taxon>Bacteria</taxon>
        <taxon>Bacillati</taxon>
        <taxon>Bacillota</taxon>
        <taxon>Bacilli</taxon>
        <taxon>Bacillales</taxon>
        <taxon>Bacillaceae</taxon>
        <taxon>Aureibacillus</taxon>
    </lineage>
</organism>
<dbReference type="NCBIfam" id="TIGR02896">
    <property type="entry name" value="spore_III_AF"/>
    <property type="match status" value="1"/>
</dbReference>
<dbReference type="InterPro" id="IPR014245">
    <property type="entry name" value="Spore_III_AF"/>
</dbReference>
<dbReference type="Pfam" id="PF09581">
    <property type="entry name" value="Spore_III_AF"/>
    <property type="match status" value="1"/>
</dbReference>
<evidence type="ECO:0000313" key="2">
    <source>
        <dbReference type="EMBL" id="TDQ41651.1"/>
    </source>
</evidence>
<name>A0A4R6U5Z6_9BACI</name>
<protein>
    <submittedName>
        <fullName evidence="2">Stage III sporulation protein AF</fullName>
    </submittedName>
</protein>
<gene>
    <name evidence="2" type="ORF">EV213_103230</name>
</gene>
<dbReference type="OrthoDB" id="2375554at2"/>
<evidence type="ECO:0000256" key="1">
    <source>
        <dbReference type="SAM" id="Phobius"/>
    </source>
</evidence>